<evidence type="ECO:0000256" key="3">
    <source>
        <dbReference type="ARBA" id="ARBA00007737"/>
    </source>
</evidence>
<evidence type="ECO:0000313" key="14">
    <source>
        <dbReference type="EMBL" id="OAY83859.1"/>
    </source>
</evidence>
<evidence type="ECO:0000256" key="11">
    <source>
        <dbReference type="ARBA" id="ARBA00023253"/>
    </source>
</evidence>
<keyword evidence="10" id="KW-0325">Glycoprotein</keyword>
<feature type="non-terminal residue" evidence="14">
    <location>
        <position position="307"/>
    </location>
</feature>
<evidence type="ECO:0000256" key="5">
    <source>
        <dbReference type="ARBA" id="ARBA00022679"/>
    </source>
</evidence>
<evidence type="ECO:0000256" key="6">
    <source>
        <dbReference type="ARBA" id="ARBA00022692"/>
    </source>
</evidence>
<evidence type="ECO:0000256" key="7">
    <source>
        <dbReference type="ARBA" id="ARBA00022968"/>
    </source>
</evidence>
<comment type="pathway">
    <text evidence="2">Glycan metabolism.</text>
</comment>
<keyword evidence="4" id="KW-0328">Glycosyltransferase</keyword>
<accession>A0A199W3H5</accession>
<organism evidence="14 15">
    <name type="scientific">Ananas comosus</name>
    <name type="common">Pineapple</name>
    <name type="synonym">Ananas ananas</name>
    <dbReference type="NCBI Taxonomy" id="4615"/>
    <lineage>
        <taxon>Eukaryota</taxon>
        <taxon>Viridiplantae</taxon>
        <taxon>Streptophyta</taxon>
        <taxon>Embryophyta</taxon>
        <taxon>Tracheophyta</taxon>
        <taxon>Spermatophyta</taxon>
        <taxon>Magnoliopsida</taxon>
        <taxon>Liliopsida</taxon>
        <taxon>Poales</taxon>
        <taxon>Bromeliaceae</taxon>
        <taxon>Bromelioideae</taxon>
        <taxon>Ananas</taxon>
    </lineage>
</organism>
<dbReference type="Pfam" id="PF10250">
    <property type="entry name" value="O-FucT"/>
    <property type="match status" value="1"/>
</dbReference>
<dbReference type="GO" id="GO:0006004">
    <property type="term" value="P:fucose metabolic process"/>
    <property type="evidence" value="ECO:0007669"/>
    <property type="project" value="UniProtKB-KW"/>
</dbReference>
<dbReference type="InterPro" id="IPR019378">
    <property type="entry name" value="GDP-Fuc_O-FucTrfase"/>
</dbReference>
<evidence type="ECO:0000256" key="9">
    <source>
        <dbReference type="ARBA" id="ARBA00023136"/>
    </source>
</evidence>
<evidence type="ECO:0000256" key="2">
    <source>
        <dbReference type="ARBA" id="ARBA00004881"/>
    </source>
</evidence>
<comment type="similarity">
    <text evidence="3">Belongs to the glycosyltransferase GT106 family.</text>
</comment>
<dbReference type="GO" id="GO:0016757">
    <property type="term" value="F:glycosyltransferase activity"/>
    <property type="evidence" value="ECO:0007669"/>
    <property type="project" value="UniProtKB-KW"/>
</dbReference>
<dbReference type="Proteomes" id="UP000092600">
    <property type="component" value="Unassembled WGS sequence"/>
</dbReference>
<proteinExistence type="inferred from homology"/>
<dbReference type="GO" id="GO:0016020">
    <property type="term" value="C:membrane"/>
    <property type="evidence" value="ECO:0007669"/>
    <property type="project" value="UniProtKB-SubCell"/>
</dbReference>
<dbReference type="PANTHER" id="PTHR31741:SF66">
    <property type="entry name" value="O-FUCOSYLTRANSFERASE 20"/>
    <property type="match status" value="1"/>
</dbReference>
<dbReference type="PANTHER" id="PTHR31741">
    <property type="entry name" value="OS02G0726500 PROTEIN-RELATED"/>
    <property type="match status" value="1"/>
</dbReference>
<dbReference type="STRING" id="4615.A0A199W3H5"/>
<keyword evidence="11" id="KW-0294">Fucose metabolism</keyword>
<evidence type="ECO:0000256" key="1">
    <source>
        <dbReference type="ARBA" id="ARBA00004606"/>
    </source>
</evidence>
<keyword evidence="8" id="KW-1133">Transmembrane helix</keyword>
<comment type="subcellular location">
    <subcellularLocation>
        <location evidence="1">Membrane</location>
        <topology evidence="1">Single-pass type II membrane protein</topology>
    </subcellularLocation>
</comment>
<keyword evidence="5" id="KW-0808">Transferase</keyword>
<keyword evidence="7" id="KW-0735">Signal-anchor</keyword>
<protein>
    <recommendedName>
        <fullName evidence="13">O-fucosyltransferase family protein</fullName>
    </recommendedName>
</protein>
<evidence type="ECO:0000256" key="4">
    <source>
        <dbReference type="ARBA" id="ARBA00022676"/>
    </source>
</evidence>
<reference evidence="14 15" key="1">
    <citation type="journal article" date="2016" name="DNA Res.">
        <title>The draft genome of MD-2 pineapple using hybrid error correction of long reads.</title>
        <authorList>
            <person name="Redwan R.M."/>
            <person name="Saidin A."/>
            <person name="Kumar S.V."/>
        </authorList>
    </citation>
    <scope>NUCLEOTIDE SEQUENCE [LARGE SCALE GENOMIC DNA]</scope>
    <source>
        <strain evidence="15">cv. MD2</strain>
        <tissue evidence="14">Leaf</tissue>
    </source>
</reference>
<evidence type="ECO:0000256" key="13">
    <source>
        <dbReference type="ARBA" id="ARBA00030350"/>
    </source>
</evidence>
<keyword evidence="12" id="KW-0119">Carbohydrate metabolism</keyword>
<keyword evidence="6" id="KW-0812">Transmembrane</keyword>
<evidence type="ECO:0000256" key="10">
    <source>
        <dbReference type="ARBA" id="ARBA00023180"/>
    </source>
</evidence>
<keyword evidence="9" id="KW-0472">Membrane</keyword>
<evidence type="ECO:0000313" key="15">
    <source>
        <dbReference type="Proteomes" id="UP000092600"/>
    </source>
</evidence>
<name>A0A199W3H5_ANACO</name>
<dbReference type="GO" id="GO:0005737">
    <property type="term" value="C:cytoplasm"/>
    <property type="evidence" value="ECO:0007669"/>
    <property type="project" value="TreeGrafter"/>
</dbReference>
<sequence>MTLKDDVAVVSTLPATHLMRRRVRAPVMPFNADEDWVRTNYMHKLSRDSILLLRAFDSRLAKNLSSDLQKLRCKVAFEALKFQPWIEDLAEKFITRMRVEGPYMALHLRLEKDVWVRTGCHSGLGAEADLLIANERASKPQFLTSRTKLTAQQRYHAGLCPLNANEISRMLKGLGASEDTRIYWAGGEPFGGEKALQPLKSQFPKLFNKWTLARHGELDALKHKPSVLAALDYEVCLRSQLFIASHGGNMARSLQGHRTYMGYGKPIRPNKKLLVQLFMNNTLSDTEIRKKIKEMHTDSLDSASHFN</sequence>
<dbReference type="EMBL" id="LSRQ01000304">
    <property type="protein sequence ID" value="OAY83859.1"/>
    <property type="molecule type" value="Genomic_DNA"/>
</dbReference>
<gene>
    <name evidence="14" type="ORF">ACMD2_15428</name>
</gene>
<comment type="caution">
    <text evidence="14">The sequence shown here is derived from an EMBL/GenBank/DDBJ whole genome shotgun (WGS) entry which is preliminary data.</text>
</comment>
<evidence type="ECO:0000256" key="8">
    <source>
        <dbReference type="ARBA" id="ARBA00022989"/>
    </source>
</evidence>
<evidence type="ECO:0000256" key="12">
    <source>
        <dbReference type="ARBA" id="ARBA00023277"/>
    </source>
</evidence>
<dbReference type="AlphaFoldDB" id="A0A199W3H5"/>
<dbReference type="Gene3D" id="3.40.50.11350">
    <property type="match status" value="1"/>
</dbReference>